<dbReference type="AlphaFoldDB" id="A0A9D2G6A0"/>
<gene>
    <name evidence="3" type="ORF">H9964_05985</name>
</gene>
<comment type="caution">
    <text evidence="3">The sequence shown here is derived from an EMBL/GenBank/DDBJ whole genome shotgun (WGS) entry which is preliminary data.</text>
</comment>
<dbReference type="PANTHER" id="PTHR22946:SF9">
    <property type="entry name" value="POLYKETIDE TRANSFERASE AF380"/>
    <property type="match status" value="1"/>
</dbReference>
<dbReference type="PANTHER" id="PTHR22946">
    <property type="entry name" value="DIENELACTONE HYDROLASE DOMAIN-CONTAINING PROTEIN-RELATED"/>
    <property type="match status" value="1"/>
</dbReference>
<dbReference type="Gene3D" id="3.40.50.1820">
    <property type="entry name" value="alpha/beta hydrolase"/>
    <property type="match status" value="1"/>
</dbReference>
<dbReference type="EMBL" id="DXBB01000080">
    <property type="protein sequence ID" value="HIZ73110.1"/>
    <property type="molecule type" value="Genomic_DNA"/>
</dbReference>
<name>A0A9D2G6A0_9FIRM</name>
<evidence type="ECO:0000259" key="2">
    <source>
        <dbReference type="Pfam" id="PF12146"/>
    </source>
</evidence>
<organism evidence="3 4">
    <name type="scientific">Candidatus Gallimonas intestinavium</name>
    <dbReference type="NCBI Taxonomy" id="2838603"/>
    <lineage>
        <taxon>Bacteria</taxon>
        <taxon>Bacillati</taxon>
        <taxon>Bacillota</taxon>
        <taxon>Clostridia</taxon>
        <taxon>Candidatus Gallimonas</taxon>
    </lineage>
</organism>
<proteinExistence type="predicted"/>
<dbReference type="InterPro" id="IPR050261">
    <property type="entry name" value="FrsA_esterase"/>
</dbReference>
<reference evidence="3" key="1">
    <citation type="journal article" date="2021" name="PeerJ">
        <title>Extensive microbial diversity within the chicken gut microbiome revealed by metagenomics and culture.</title>
        <authorList>
            <person name="Gilroy R."/>
            <person name="Ravi A."/>
            <person name="Getino M."/>
            <person name="Pursley I."/>
            <person name="Horton D.L."/>
            <person name="Alikhan N.F."/>
            <person name="Baker D."/>
            <person name="Gharbi K."/>
            <person name="Hall N."/>
            <person name="Watson M."/>
            <person name="Adriaenssens E.M."/>
            <person name="Foster-Nyarko E."/>
            <person name="Jarju S."/>
            <person name="Secka A."/>
            <person name="Antonio M."/>
            <person name="Oren A."/>
            <person name="Chaudhuri R.R."/>
            <person name="La Ragione R."/>
            <person name="Hildebrand F."/>
            <person name="Pallen M.J."/>
        </authorList>
    </citation>
    <scope>NUCLEOTIDE SEQUENCE</scope>
    <source>
        <strain evidence="3">ChiW7-2402</strain>
    </source>
</reference>
<accession>A0A9D2G6A0</accession>
<dbReference type="InterPro" id="IPR022742">
    <property type="entry name" value="Hydrolase_4"/>
</dbReference>
<evidence type="ECO:0000313" key="4">
    <source>
        <dbReference type="Proteomes" id="UP000824102"/>
    </source>
</evidence>
<protein>
    <submittedName>
        <fullName evidence="3">Alpha/beta fold hydrolase</fullName>
    </submittedName>
</protein>
<sequence length="245" mass="26751">MTTQNFTVSHDGRTTSGVKYFPERERFPVVVFAHGYNGEARDFEAFAAFLAKNGIGAVIFTFSGGSTRDTSGFLTTDMTLSTEQEDLLAVMGEAKQMAGAEALFLFGGSQGGFVSALVAEKHGEGIAGLMLLYPAFCIPDDWRRRFCGQTIPETLELWGMTLGQGYFQEACALSPLWYSYKGPVLLMHGDEDAIVSLSYSERAAEKYGRAELEVFAGEGHGFSEAGMHRVEGMALSFVRRVLAQK</sequence>
<dbReference type="Proteomes" id="UP000824102">
    <property type="component" value="Unassembled WGS sequence"/>
</dbReference>
<dbReference type="GO" id="GO:0052689">
    <property type="term" value="F:carboxylic ester hydrolase activity"/>
    <property type="evidence" value="ECO:0007669"/>
    <property type="project" value="UniProtKB-ARBA"/>
</dbReference>
<dbReference type="InterPro" id="IPR029058">
    <property type="entry name" value="AB_hydrolase_fold"/>
</dbReference>
<feature type="domain" description="Serine aminopeptidase S33" evidence="2">
    <location>
        <begin position="29"/>
        <end position="142"/>
    </location>
</feature>
<evidence type="ECO:0000256" key="1">
    <source>
        <dbReference type="ARBA" id="ARBA00022801"/>
    </source>
</evidence>
<reference evidence="3" key="2">
    <citation type="submission" date="2021-04" db="EMBL/GenBank/DDBJ databases">
        <authorList>
            <person name="Gilroy R."/>
        </authorList>
    </citation>
    <scope>NUCLEOTIDE SEQUENCE</scope>
    <source>
        <strain evidence="3">ChiW7-2402</strain>
    </source>
</reference>
<dbReference type="SUPFAM" id="SSF53474">
    <property type="entry name" value="alpha/beta-Hydrolases"/>
    <property type="match status" value="1"/>
</dbReference>
<dbReference type="Pfam" id="PF12146">
    <property type="entry name" value="Hydrolase_4"/>
    <property type="match status" value="1"/>
</dbReference>
<keyword evidence="1 3" id="KW-0378">Hydrolase</keyword>
<evidence type="ECO:0000313" key="3">
    <source>
        <dbReference type="EMBL" id="HIZ73110.1"/>
    </source>
</evidence>